<organism evidence="11">
    <name type="scientific">Cryptosporidium hominis</name>
    <dbReference type="NCBI Taxonomy" id="237895"/>
    <lineage>
        <taxon>Eukaryota</taxon>
        <taxon>Sar</taxon>
        <taxon>Alveolata</taxon>
        <taxon>Apicomplexa</taxon>
        <taxon>Conoidasida</taxon>
        <taxon>Coccidia</taxon>
        <taxon>Eucoccidiorida</taxon>
        <taxon>Eimeriorina</taxon>
        <taxon>Cryptosporidiidae</taxon>
        <taxon>Cryptosporidium</taxon>
    </lineage>
</organism>
<dbReference type="AlphaFoldDB" id="A0A0S4TIH0"/>
<dbReference type="VEuPathDB" id="CryptoDB:ChTU502y2012_407g0910"/>
<comment type="subcellular location">
    <subcellularLocation>
        <location evidence="1">Endoplasmic reticulum membrane</location>
        <topology evidence="1">Single-pass membrane protein</topology>
    </subcellularLocation>
</comment>
<dbReference type="GO" id="GO:0000030">
    <property type="term" value="F:mannosyltransferase activity"/>
    <property type="evidence" value="ECO:0007669"/>
    <property type="project" value="InterPro"/>
</dbReference>
<protein>
    <submittedName>
        <fullName evidence="12">Chitobiosyldiphosphodolichol beta-mannosyltransferase ALG1-like protein</fullName>
    </submittedName>
</protein>
<feature type="compositionally biased region" description="Basic and acidic residues" evidence="9">
    <location>
        <begin position="322"/>
        <end position="338"/>
    </location>
</feature>
<evidence type="ECO:0000256" key="1">
    <source>
        <dbReference type="ARBA" id="ARBA00004389"/>
    </source>
</evidence>
<keyword evidence="5 10" id="KW-0812">Transmembrane</keyword>
<reference evidence="11" key="2">
    <citation type="submission" date="2015-08" db="EMBL/GenBank/DDBJ databases">
        <authorList>
            <person name="Babu N.S."/>
            <person name="Beckwith C.J."/>
            <person name="Beseler K.G."/>
            <person name="Brison A."/>
            <person name="Carone J.V."/>
            <person name="Caskin T.P."/>
            <person name="Diamond M."/>
            <person name="Durham M.E."/>
            <person name="Foxe J.M."/>
            <person name="Go M."/>
            <person name="Henderson B.A."/>
            <person name="Jones I.B."/>
            <person name="McGettigan J.A."/>
            <person name="Micheletti S.J."/>
            <person name="Nasrallah M.E."/>
            <person name="Ortiz D."/>
            <person name="Piller C.R."/>
            <person name="Privatt S.R."/>
            <person name="Schneider S.L."/>
            <person name="Sharp S."/>
            <person name="Smith T.C."/>
            <person name="Stanton J.D."/>
            <person name="Ullery H.E."/>
            <person name="Wilson R.J."/>
            <person name="Serrano M.G."/>
            <person name="Buck G."/>
            <person name="Lee V."/>
            <person name="Wang Y."/>
            <person name="Carvalho R."/>
            <person name="Voegtly L."/>
            <person name="Shi R."/>
            <person name="Duckworth R."/>
            <person name="Johnson A."/>
            <person name="Loviza R."/>
            <person name="Walstead R."/>
            <person name="Shah Z."/>
            <person name="Kiflezghi M."/>
            <person name="Wade K."/>
            <person name="Ball S.L."/>
            <person name="Bradley K.W."/>
            <person name="Asai D.J."/>
            <person name="Bowman C.A."/>
            <person name="Russell D.A."/>
            <person name="Pope W.H."/>
            <person name="Jacobs-Sera D."/>
            <person name="Hendrix R.W."/>
            <person name="Hatfull G.F."/>
        </authorList>
    </citation>
    <scope>NUCLEOTIDE SEQUENCE [LARGE SCALE GENOMIC DNA]</scope>
</reference>
<dbReference type="EMBL" id="LN877953">
    <property type="protein sequence ID" value="CUV07165.1"/>
    <property type="molecule type" value="Genomic_DNA"/>
</dbReference>
<evidence type="ECO:0000256" key="10">
    <source>
        <dbReference type="SAM" id="Phobius"/>
    </source>
</evidence>
<keyword evidence="13" id="KW-1185">Reference proteome</keyword>
<accession>A0A0S4TIH0</accession>
<feature type="transmembrane region" description="Helical" evidence="10">
    <location>
        <begin position="6"/>
        <end position="29"/>
    </location>
</feature>
<evidence type="ECO:0000256" key="2">
    <source>
        <dbReference type="ARBA" id="ARBA00004922"/>
    </source>
</evidence>
<gene>
    <name evidence="11" type="ORF">CHUDEA7_1810</name>
    <name evidence="12" type="ORF">GY17_00001976</name>
</gene>
<evidence type="ECO:0000256" key="5">
    <source>
        <dbReference type="ARBA" id="ARBA00022692"/>
    </source>
</evidence>
<evidence type="ECO:0000313" key="11">
    <source>
        <dbReference type="EMBL" id="CUV07165.1"/>
    </source>
</evidence>
<evidence type="ECO:0000256" key="4">
    <source>
        <dbReference type="ARBA" id="ARBA00022679"/>
    </source>
</evidence>
<comment type="pathway">
    <text evidence="2">Protein modification; protein glycosylation.</text>
</comment>
<dbReference type="Proteomes" id="UP000199752">
    <property type="component" value="Chromosome 7"/>
</dbReference>
<evidence type="ECO:0000313" key="12">
    <source>
        <dbReference type="EMBL" id="PPS94750.1"/>
    </source>
</evidence>
<dbReference type="EMBL" id="JTAI01000004">
    <property type="protein sequence ID" value="PPS94750.1"/>
    <property type="molecule type" value="Genomic_DNA"/>
</dbReference>
<sequence>MILFGILFCFFVTTFFSISSLFFLLCLVIRRIYMRKLNNYATTRNIVVLVIGDIGRSPRMQNHALCISKRFCSKLDSLGKTGKLINRKGNKDINQKLDDKINNNHVYLVGYNETICSSAVTGDKNITLQGIEKTLVDQYRKVLPLWAFLFIKVIEQSLRIFITIMKIPNLSGIVLQAPPSIPAIPIALLVSYIKGAHLIIDWHNYGHTLLITDKRENSQFSLIRRIYQQILVNSYKILEFSLGRLSHSAFCVSKAMQEDLAKRGIQATVVYDRPNDEFKPLDSISKRHSVLFKYFGSLENEICSEDSSLEDQCTQNTFNRKAQGENKSKQKSREEKKSVRNNKKNNTKTENGLLYDESLTNVKDLESISLNKSVLDMHQISESINKHLTEQGKGSARTSLFSKSLIEEEFFLEIDSRILDEISSNFKSQDLKELLTRDDLFFDNHIFETSPVTDLGISCDQIDNKISLKIQLKKNRPAVLITSTSWTPDEDLNLLLEGLVEYDKLVSKQLGNGNLSKKLPDIFLIITGKGPNKNLWLEKASKTEMKHVSIRTVFVEADDYPKLLACSDLGISMHYSSSGLDLPMKVVDMLGAGIPIISFSYPTINELLKSEKLELLFSNSQELCSRLTTLLEGFNSSLEKEALPSPNLNKILKSNSSKRRETFYQEWNNSAVYHFDEMVI</sequence>
<keyword evidence="7 10" id="KW-1133">Transmembrane helix</keyword>
<evidence type="ECO:0000256" key="6">
    <source>
        <dbReference type="ARBA" id="ARBA00022824"/>
    </source>
</evidence>
<dbReference type="VEuPathDB" id="CryptoDB:CHUDEA7_1810"/>
<reference evidence="12 13" key="3">
    <citation type="submission" date="2017-10" db="EMBL/GenBank/DDBJ databases">
        <title>Consistent, comparative and evidence-based genome annotation and re-annotation for the closely-related species, Cryptosporidium parvum, C. hominis and C. tyzzeri.</title>
        <authorList>
            <person name="Baptista R.P."/>
            <person name="Li Y."/>
            <person name="Sateriale A."/>
            <person name="Striepen B."/>
            <person name="Kissinger J.C."/>
        </authorList>
    </citation>
    <scope>NUCLEOTIDE SEQUENCE [LARGE SCALE GENOMIC DNA]</scope>
    <source>
        <strain evidence="12">30976</strain>
    </source>
</reference>
<proteinExistence type="predicted"/>
<dbReference type="Gene3D" id="3.40.50.2000">
    <property type="entry name" value="Glycogen Phosphorylase B"/>
    <property type="match status" value="1"/>
</dbReference>
<dbReference type="PANTHER" id="PTHR13036:SF0">
    <property type="entry name" value="CHITOBIOSYLDIPHOSPHODOLICHOL BETA-MANNOSYLTRANSFERASE"/>
    <property type="match status" value="1"/>
</dbReference>
<keyword evidence="8 10" id="KW-0472">Membrane</keyword>
<evidence type="ECO:0000256" key="3">
    <source>
        <dbReference type="ARBA" id="ARBA00022676"/>
    </source>
</evidence>
<dbReference type="PANTHER" id="PTHR13036">
    <property type="entry name" value="BETA1,4 MANNOSYLTRANSFERASE"/>
    <property type="match status" value="1"/>
</dbReference>
<dbReference type="VEuPathDB" id="CryptoDB:Chro.70211"/>
<keyword evidence="6" id="KW-0256">Endoplasmic reticulum</keyword>
<reference evidence="12 13" key="1">
    <citation type="submission" date="2014-11" db="EMBL/GenBank/DDBJ databases">
        <title>Comparative genomic analysis of Cryptosporidium hominis reveals occurrence of genetic recombination in virulent subtypes.</title>
        <authorList>
            <person name="Guo Y."/>
            <person name="Tang K."/>
            <person name="Frace M."/>
            <person name="Li N."/>
            <person name="Roellig D.M."/>
            <person name="Sammons S."/>
            <person name="Knipe K."/>
            <person name="Rowe L."/>
            <person name="Feng Y."/>
            <person name="Xiao L."/>
        </authorList>
    </citation>
    <scope>NUCLEOTIDE SEQUENCE [LARGE SCALE GENOMIC DNA]</scope>
    <source>
        <strain evidence="12">30976</strain>
    </source>
</reference>
<evidence type="ECO:0000256" key="7">
    <source>
        <dbReference type="ARBA" id="ARBA00022989"/>
    </source>
</evidence>
<dbReference type="Proteomes" id="UP001429100">
    <property type="component" value="Unassembled WGS sequence"/>
</dbReference>
<dbReference type="VEuPathDB" id="CryptoDB:GY17_00001976"/>
<dbReference type="Pfam" id="PF13692">
    <property type="entry name" value="Glyco_trans_1_4"/>
    <property type="match status" value="1"/>
</dbReference>
<evidence type="ECO:0000313" key="13">
    <source>
        <dbReference type="Proteomes" id="UP001429100"/>
    </source>
</evidence>
<keyword evidence="4" id="KW-0808">Transferase</keyword>
<dbReference type="SUPFAM" id="SSF53756">
    <property type="entry name" value="UDP-Glycosyltransferase/glycogen phosphorylase"/>
    <property type="match status" value="1"/>
</dbReference>
<dbReference type="InterPro" id="IPR026051">
    <property type="entry name" value="ALG1-like"/>
</dbReference>
<feature type="region of interest" description="Disordered" evidence="9">
    <location>
        <begin position="316"/>
        <end position="352"/>
    </location>
</feature>
<evidence type="ECO:0000256" key="8">
    <source>
        <dbReference type="ARBA" id="ARBA00023136"/>
    </source>
</evidence>
<dbReference type="GO" id="GO:0005789">
    <property type="term" value="C:endoplasmic reticulum membrane"/>
    <property type="evidence" value="ECO:0007669"/>
    <property type="project" value="UniProtKB-SubCell"/>
</dbReference>
<keyword evidence="3" id="KW-0328">Glycosyltransferase</keyword>
<name>A0A0S4TIH0_CRYHO</name>
<evidence type="ECO:0000256" key="9">
    <source>
        <dbReference type="SAM" id="MobiDB-lite"/>
    </source>
</evidence>